<gene>
    <name evidence="2" type="ORF">A3783_10370</name>
</gene>
<dbReference type="Proteomes" id="UP000078447">
    <property type="component" value="Unassembled WGS sequence"/>
</dbReference>
<feature type="transmembrane region" description="Helical" evidence="1">
    <location>
        <begin position="71"/>
        <end position="90"/>
    </location>
</feature>
<keyword evidence="1" id="KW-0472">Membrane</keyword>
<feature type="transmembrane region" description="Helical" evidence="1">
    <location>
        <begin position="110"/>
        <end position="136"/>
    </location>
</feature>
<evidence type="ECO:0000313" key="3">
    <source>
        <dbReference type="Proteomes" id="UP000078447"/>
    </source>
</evidence>
<protein>
    <submittedName>
        <fullName evidence="2">Uncharacterized protein</fullName>
    </submittedName>
</protein>
<reference evidence="2 3" key="1">
    <citation type="submission" date="2016-03" db="EMBL/GenBank/DDBJ databases">
        <authorList>
            <person name="Cho S.-Y."/>
            <person name="Lim S."/>
            <person name="Kim H."/>
            <person name="Soh E.H."/>
            <person name="Moon J.S."/>
        </authorList>
    </citation>
    <scope>NUCLEOTIDE SEQUENCE [LARGE SCALE GENOMIC DNA]</scope>
    <source>
        <strain evidence="2 3">KCTC 3810</strain>
    </source>
</reference>
<feature type="transmembrane region" description="Helical" evidence="1">
    <location>
        <begin position="42"/>
        <end position="64"/>
    </location>
</feature>
<comment type="caution">
    <text evidence="2">The sequence shown here is derived from an EMBL/GenBank/DDBJ whole genome shotgun (WGS) entry which is preliminary data.</text>
</comment>
<evidence type="ECO:0000256" key="1">
    <source>
        <dbReference type="SAM" id="Phobius"/>
    </source>
</evidence>
<dbReference type="RefSeq" id="WP_028105351.1">
    <property type="nucleotide sequence ID" value="NZ_LVVL01000012.1"/>
</dbReference>
<keyword evidence="3" id="KW-1185">Reference proteome</keyword>
<accession>A0ABX2V716</accession>
<evidence type="ECO:0000313" key="2">
    <source>
        <dbReference type="EMBL" id="OAN12718.1"/>
    </source>
</evidence>
<keyword evidence="1" id="KW-1133">Transmembrane helix</keyword>
<name>A0ABX2V716_9BACL</name>
<dbReference type="EMBL" id="LVVL01000012">
    <property type="protein sequence ID" value="OAN12718.1"/>
    <property type="molecule type" value="Genomic_DNA"/>
</dbReference>
<feature type="transmembrane region" description="Helical" evidence="1">
    <location>
        <begin position="12"/>
        <end position="30"/>
    </location>
</feature>
<sequence length="143" mass="15918">MDVLSKEMINIILPILVVVLTLLIKLLVNHNFTWIGLGKEMIILPGDISILSISFITSAILVISNKGNNELLLNAIVCLLIFFCMTLIAFPLSKKAYDIYSLDNKKLGDWFSLFGLILISYIISVVIVYIATIFLLTGVNIND</sequence>
<proteinExistence type="predicted"/>
<keyword evidence="1" id="KW-0812">Transmembrane</keyword>
<organism evidence="2 3">
    <name type="scientific">Exiguobacterium undae</name>
    <dbReference type="NCBI Taxonomy" id="169177"/>
    <lineage>
        <taxon>Bacteria</taxon>
        <taxon>Bacillati</taxon>
        <taxon>Bacillota</taxon>
        <taxon>Bacilli</taxon>
        <taxon>Bacillales</taxon>
        <taxon>Bacillales Family XII. Incertae Sedis</taxon>
        <taxon>Exiguobacterium</taxon>
    </lineage>
</organism>